<dbReference type="EMBL" id="QQBB01000003">
    <property type="protein sequence ID" value="RDI59779.1"/>
    <property type="molecule type" value="Genomic_DNA"/>
</dbReference>
<dbReference type="Proteomes" id="UP000254925">
    <property type="component" value="Unassembled WGS sequence"/>
</dbReference>
<sequence>MAWRGFLIRAFAVALLAPGGGVTWAQDAPPEDLASQLRLQGHRCDEPVTAQRDAQLSKPDEVVWNLRCSNASYRMRLTPDMAARVEALD</sequence>
<keyword evidence="1" id="KW-0732">Signal</keyword>
<accession>A0A370HMQ6</accession>
<feature type="signal peptide" evidence="1">
    <location>
        <begin position="1"/>
        <end position="25"/>
    </location>
</feature>
<evidence type="ECO:0008006" key="4">
    <source>
        <dbReference type="Google" id="ProtNLM"/>
    </source>
</evidence>
<evidence type="ECO:0000256" key="1">
    <source>
        <dbReference type="SAM" id="SignalP"/>
    </source>
</evidence>
<keyword evidence="3" id="KW-1185">Reference proteome</keyword>
<evidence type="ECO:0000313" key="2">
    <source>
        <dbReference type="EMBL" id="RDI59779.1"/>
    </source>
</evidence>
<proteinExistence type="predicted"/>
<protein>
    <recommendedName>
        <fullName evidence="4">PepSY domain-containing protein</fullName>
    </recommendedName>
</protein>
<name>A0A370HMQ6_9HYPH</name>
<organism evidence="2 3">
    <name type="scientific">Microvirga subterranea</name>
    <dbReference type="NCBI Taxonomy" id="186651"/>
    <lineage>
        <taxon>Bacteria</taxon>
        <taxon>Pseudomonadati</taxon>
        <taxon>Pseudomonadota</taxon>
        <taxon>Alphaproteobacteria</taxon>
        <taxon>Hyphomicrobiales</taxon>
        <taxon>Methylobacteriaceae</taxon>
        <taxon>Microvirga</taxon>
    </lineage>
</organism>
<comment type="caution">
    <text evidence="2">The sequence shown here is derived from an EMBL/GenBank/DDBJ whole genome shotgun (WGS) entry which is preliminary data.</text>
</comment>
<reference evidence="2 3" key="1">
    <citation type="submission" date="2018-07" db="EMBL/GenBank/DDBJ databases">
        <title>Genomic Encyclopedia of Type Strains, Phase IV (KMG-IV): sequencing the most valuable type-strain genomes for metagenomic binning, comparative biology and taxonomic classification.</title>
        <authorList>
            <person name="Goeker M."/>
        </authorList>
    </citation>
    <scope>NUCLEOTIDE SEQUENCE [LARGE SCALE GENOMIC DNA]</scope>
    <source>
        <strain evidence="2 3">DSM 14364</strain>
    </source>
</reference>
<feature type="chain" id="PRO_5016728252" description="PepSY domain-containing protein" evidence="1">
    <location>
        <begin position="26"/>
        <end position="89"/>
    </location>
</feature>
<dbReference type="RefSeq" id="WP_210272092.1">
    <property type="nucleotide sequence ID" value="NZ_QQBB01000003.1"/>
</dbReference>
<dbReference type="AlphaFoldDB" id="A0A370HMQ6"/>
<gene>
    <name evidence="2" type="ORF">DES45_10330</name>
</gene>
<evidence type="ECO:0000313" key="3">
    <source>
        <dbReference type="Proteomes" id="UP000254925"/>
    </source>
</evidence>